<evidence type="ECO:0000313" key="3">
    <source>
        <dbReference type="Proteomes" id="UP000799776"/>
    </source>
</evidence>
<dbReference type="Proteomes" id="UP000799776">
    <property type="component" value="Unassembled WGS sequence"/>
</dbReference>
<evidence type="ECO:0000256" key="1">
    <source>
        <dbReference type="SAM" id="Phobius"/>
    </source>
</evidence>
<feature type="non-terminal residue" evidence="2">
    <location>
        <position position="1"/>
    </location>
</feature>
<feature type="transmembrane region" description="Helical" evidence="1">
    <location>
        <begin position="52"/>
        <end position="73"/>
    </location>
</feature>
<dbReference type="EMBL" id="ML978757">
    <property type="protein sequence ID" value="KAF2083799.1"/>
    <property type="molecule type" value="Genomic_DNA"/>
</dbReference>
<proteinExistence type="predicted"/>
<dbReference type="OrthoDB" id="3210850at2759"/>
<dbReference type="PANTHER" id="PTHR38848">
    <property type="entry name" value="G-PROTEIN COUPLED RECEPTORS FAMILY 3 PROFILE DOMAIN-CONTAINING PROTEIN"/>
    <property type="match status" value="1"/>
</dbReference>
<keyword evidence="1" id="KW-0472">Membrane</keyword>
<accession>A0A9P4HLH7</accession>
<keyword evidence="1" id="KW-1133">Transmembrane helix</keyword>
<protein>
    <submittedName>
        <fullName evidence="2">Uncharacterized protein</fullName>
    </submittedName>
</protein>
<evidence type="ECO:0000313" key="2">
    <source>
        <dbReference type="EMBL" id="KAF2083799.1"/>
    </source>
</evidence>
<feature type="transmembrane region" description="Helical" evidence="1">
    <location>
        <begin position="137"/>
        <end position="156"/>
    </location>
</feature>
<feature type="non-terminal residue" evidence="2">
    <location>
        <position position="254"/>
    </location>
</feature>
<feature type="transmembrane region" description="Helical" evidence="1">
    <location>
        <begin position="201"/>
        <end position="225"/>
    </location>
</feature>
<keyword evidence="1" id="KW-0812">Transmembrane</keyword>
<reference evidence="2" key="1">
    <citation type="journal article" date="2020" name="Stud. Mycol.">
        <title>101 Dothideomycetes genomes: a test case for predicting lifestyles and emergence of pathogens.</title>
        <authorList>
            <person name="Haridas S."/>
            <person name="Albert R."/>
            <person name="Binder M."/>
            <person name="Bloem J."/>
            <person name="Labutti K."/>
            <person name="Salamov A."/>
            <person name="Andreopoulos B."/>
            <person name="Baker S."/>
            <person name="Barry K."/>
            <person name="Bills G."/>
            <person name="Bluhm B."/>
            <person name="Cannon C."/>
            <person name="Castanera R."/>
            <person name="Culley D."/>
            <person name="Daum C."/>
            <person name="Ezra D."/>
            <person name="Gonzalez J."/>
            <person name="Henrissat B."/>
            <person name="Kuo A."/>
            <person name="Liang C."/>
            <person name="Lipzen A."/>
            <person name="Lutzoni F."/>
            <person name="Magnuson J."/>
            <person name="Mondo S."/>
            <person name="Nolan M."/>
            <person name="Ohm R."/>
            <person name="Pangilinan J."/>
            <person name="Park H.-J."/>
            <person name="Ramirez L."/>
            <person name="Alfaro M."/>
            <person name="Sun H."/>
            <person name="Tritt A."/>
            <person name="Yoshinaga Y."/>
            <person name="Zwiers L.-H."/>
            <person name="Turgeon B."/>
            <person name="Goodwin S."/>
            <person name="Spatafora J."/>
            <person name="Crous P."/>
            <person name="Grigoriev I."/>
        </authorList>
    </citation>
    <scope>NUCLEOTIDE SEQUENCE</scope>
    <source>
        <strain evidence="2">CBS 121410</strain>
    </source>
</reference>
<keyword evidence="3" id="KW-1185">Reference proteome</keyword>
<feature type="transmembrane region" description="Helical" evidence="1">
    <location>
        <begin position="93"/>
        <end position="117"/>
    </location>
</feature>
<organism evidence="2 3">
    <name type="scientific">Saccharata proteae CBS 121410</name>
    <dbReference type="NCBI Taxonomy" id="1314787"/>
    <lineage>
        <taxon>Eukaryota</taxon>
        <taxon>Fungi</taxon>
        <taxon>Dikarya</taxon>
        <taxon>Ascomycota</taxon>
        <taxon>Pezizomycotina</taxon>
        <taxon>Dothideomycetes</taxon>
        <taxon>Dothideomycetes incertae sedis</taxon>
        <taxon>Botryosphaeriales</taxon>
        <taxon>Saccharataceae</taxon>
        <taxon>Saccharata</taxon>
    </lineage>
</organism>
<dbReference type="PANTHER" id="PTHR38848:SF3">
    <property type="entry name" value="G-PROTEIN COUPLED RECEPTORS FAMILY 3 PROFILE DOMAIN-CONTAINING PROTEIN"/>
    <property type="match status" value="1"/>
</dbReference>
<comment type="caution">
    <text evidence="2">The sequence shown here is derived from an EMBL/GenBank/DDBJ whole genome shotgun (WGS) entry which is preliminary data.</text>
</comment>
<gene>
    <name evidence="2" type="ORF">K490DRAFT_10317</name>
</gene>
<name>A0A9P4HLH7_9PEZI</name>
<feature type="transmembrane region" description="Helical" evidence="1">
    <location>
        <begin position="21"/>
        <end position="40"/>
    </location>
</feature>
<sequence length="254" mass="28294">GSRAKRLHLFKIRSMNPVRSIVVSLYVFGMCFILSAAIIQSGLGLTTHKDCYSAIIICLVFYVGSKVMTYLFLVERAHCIRAPYKRRHRDKVWLTGMCVVLGGFGAIAVTAFMWPVAQMSADGICRIGLPFKVTAPLLTYDIVINVALTGLFVWLLKPLLTFSRNSHQKGKTALFANPKNLVGDARTVERQERTSNTLRKLVFKTIVGGTAVMIPTVANLGILFFMKGHEQGWLCLTICSLDITWAVVNVHWLT</sequence>
<dbReference type="AlphaFoldDB" id="A0A9P4HLH7"/>